<evidence type="ECO:0000313" key="9">
    <source>
        <dbReference type="EMBL" id="GAC70497.1"/>
    </source>
</evidence>
<dbReference type="Gene3D" id="3.10.20.90">
    <property type="entry name" value="Phosphatidylinositol 3-kinase Catalytic Subunit, Chain A, domain 1"/>
    <property type="match status" value="1"/>
</dbReference>
<dbReference type="PIRSF" id="PIRSF017804">
    <property type="entry name" value="Secretion_EccD1"/>
    <property type="match status" value="1"/>
</dbReference>
<comment type="subcellular location">
    <subcellularLocation>
        <location evidence="1">Cell membrane</location>
        <topology evidence="1">Multi-pass membrane protein</topology>
    </subcellularLocation>
</comment>
<dbReference type="eggNOG" id="ENOG502ZAY5">
    <property type="taxonomic scope" value="Bacteria"/>
</dbReference>
<comment type="similarity">
    <text evidence="2">Belongs to the EccD/Snm4 family.</text>
</comment>
<feature type="transmembrane region" description="Helical" evidence="7">
    <location>
        <begin position="262"/>
        <end position="285"/>
    </location>
</feature>
<dbReference type="InterPro" id="IPR006707">
    <property type="entry name" value="T7SS_EccD"/>
</dbReference>
<dbReference type="Pfam" id="PF19053">
    <property type="entry name" value="EccD"/>
    <property type="match status" value="1"/>
</dbReference>
<keyword evidence="10" id="KW-1185">Reference proteome</keyword>
<reference evidence="9 10" key="1">
    <citation type="submission" date="2013-01" db="EMBL/GenBank/DDBJ databases">
        <title>Whole genome shotgun sequence of Gordonia soli NBRC 108243.</title>
        <authorList>
            <person name="Isaki-Nakamura S."/>
            <person name="Hosoyama A."/>
            <person name="Tsuchikane K."/>
            <person name="Ando Y."/>
            <person name="Baba S."/>
            <person name="Ohji S."/>
            <person name="Hamada M."/>
            <person name="Tamura T."/>
            <person name="Yamazoe A."/>
            <person name="Yamazaki S."/>
            <person name="Fujita N."/>
        </authorList>
    </citation>
    <scope>NUCLEOTIDE SEQUENCE [LARGE SCALE GENOMIC DNA]</scope>
    <source>
        <strain evidence="9 10">NBRC 108243</strain>
    </source>
</reference>
<feature type="transmembrane region" description="Helical" evidence="7">
    <location>
        <begin position="418"/>
        <end position="438"/>
    </location>
</feature>
<evidence type="ECO:0000259" key="8">
    <source>
        <dbReference type="Pfam" id="PF19053"/>
    </source>
</evidence>
<sequence>MRVSVLGGNTQLDVGLPAAVPIASLIPDLVAQIESRSPHRRDPDDPDADDRPHDRQHRWTLALVGQESIAPQRTLSEAGIRNGDLLVMRSTRTAESPVLFDDVVDAVARLTESRFANWSATAARFAGYAVAVLAALVSAVGLGAIRLTSGSIWPAGLAALGAVATLVAATIVARHYRDAATATVLAATGFPLVFVAGMLVTPDRYGAAHLTLGFALVLVYTVVSYRVTMIGPVTHSAVTTAALLGALGSAGVLLTPGTVPQVAAVVAAVGILVIAIAPRATIVLAKLPLPPVPTAGAPIESDDLEPRPAIEGIGAIGAIALPKADALEQRSYVATAYLTGIVIGTTAVTAVAALLAAAPLAGFEPKSAAYATVIGLVLCLRGRSHSDLAQAAVLIAGGSLAVLGVLVGLAFGDGSWPIAAFAVGLGVLTGALVFGVVAPTQEFSPVVRRFAEIGEYLLVAVIVPLLLWILDLYRIVREI</sequence>
<evidence type="ECO:0000256" key="7">
    <source>
        <dbReference type="SAM" id="Phobius"/>
    </source>
</evidence>
<keyword evidence="6 7" id="KW-0472">Membrane</keyword>
<keyword evidence="4 7" id="KW-0812">Transmembrane</keyword>
<feature type="transmembrane region" description="Helical" evidence="7">
    <location>
        <begin position="206"/>
        <end position="225"/>
    </location>
</feature>
<feature type="domain" description="EccD-like transmembrane" evidence="8">
    <location>
        <begin position="127"/>
        <end position="478"/>
    </location>
</feature>
<evidence type="ECO:0000256" key="6">
    <source>
        <dbReference type="ARBA" id="ARBA00023136"/>
    </source>
</evidence>
<organism evidence="9 10">
    <name type="scientific">Gordonia soli NBRC 108243</name>
    <dbReference type="NCBI Taxonomy" id="1223545"/>
    <lineage>
        <taxon>Bacteria</taxon>
        <taxon>Bacillati</taxon>
        <taxon>Actinomycetota</taxon>
        <taxon>Actinomycetes</taxon>
        <taxon>Mycobacteriales</taxon>
        <taxon>Gordoniaceae</taxon>
        <taxon>Gordonia</taxon>
    </lineage>
</organism>
<evidence type="ECO:0000313" key="10">
    <source>
        <dbReference type="Proteomes" id="UP000011666"/>
    </source>
</evidence>
<feature type="transmembrane region" description="Helical" evidence="7">
    <location>
        <begin position="179"/>
        <end position="200"/>
    </location>
</feature>
<feature type="transmembrane region" description="Helical" evidence="7">
    <location>
        <begin position="450"/>
        <end position="470"/>
    </location>
</feature>
<name>M0QRY1_9ACTN</name>
<protein>
    <recommendedName>
        <fullName evidence="8">EccD-like transmembrane domain-containing protein</fullName>
    </recommendedName>
</protein>
<evidence type="ECO:0000256" key="4">
    <source>
        <dbReference type="ARBA" id="ARBA00022692"/>
    </source>
</evidence>
<feature type="transmembrane region" description="Helical" evidence="7">
    <location>
        <begin position="125"/>
        <end position="145"/>
    </location>
</feature>
<keyword evidence="3" id="KW-1003">Cell membrane</keyword>
<proteinExistence type="inferred from homology"/>
<feature type="transmembrane region" description="Helical" evidence="7">
    <location>
        <begin position="237"/>
        <end position="256"/>
    </location>
</feature>
<gene>
    <name evidence="9" type="ORF">GS4_35_00730</name>
</gene>
<dbReference type="EMBL" id="BANX01000035">
    <property type="protein sequence ID" value="GAC70497.1"/>
    <property type="molecule type" value="Genomic_DNA"/>
</dbReference>
<dbReference type="GO" id="GO:0005886">
    <property type="term" value="C:plasma membrane"/>
    <property type="evidence" value="ECO:0007669"/>
    <property type="project" value="UniProtKB-SubCell"/>
</dbReference>
<comment type="caution">
    <text evidence="9">The sequence shown here is derived from an EMBL/GenBank/DDBJ whole genome shotgun (WGS) entry which is preliminary data.</text>
</comment>
<evidence type="ECO:0000256" key="5">
    <source>
        <dbReference type="ARBA" id="ARBA00022989"/>
    </source>
</evidence>
<evidence type="ECO:0000256" key="3">
    <source>
        <dbReference type="ARBA" id="ARBA00022475"/>
    </source>
</evidence>
<dbReference type="Pfam" id="PF08817">
    <property type="entry name" value="YukD"/>
    <property type="match status" value="1"/>
</dbReference>
<dbReference type="STRING" id="1223545.GS4_35_00730"/>
<dbReference type="Proteomes" id="UP000011666">
    <property type="component" value="Unassembled WGS sequence"/>
</dbReference>
<evidence type="ECO:0000256" key="2">
    <source>
        <dbReference type="ARBA" id="ARBA00006162"/>
    </source>
</evidence>
<accession>M0QRY1</accession>
<dbReference type="NCBIfam" id="TIGR03920">
    <property type="entry name" value="T7SS_EccD"/>
    <property type="match status" value="1"/>
</dbReference>
<dbReference type="InterPro" id="IPR044049">
    <property type="entry name" value="EccD_transm"/>
</dbReference>
<dbReference type="AlphaFoldDB" id="M0QRY1"/>
<feature type="transmembrane region" description="Helical" evidence="7">
    <location>
        <begin position="336"/>
        <end position="361"/>
    </location>
</feature>
<feature type="transmembrane region" description="Helical" evidence="7">
    <location>
        <begin position="391"/>
        <end position="412"/>
    </location>
</feature>
<keyword evidence="5 7" id="KW-1133">Transmembrane helix</keyword>
<evidence type="ECO:0000256" key="1">
    <source>
        <dbReference type="ARBA" id="ARBA00004651"/>
    </source>
</evidence>
<dbReference type="InterPro" id="IPR024962">
    <property type="entry name" value="YukD-like"/>
</dbReference>
<feature type="transmembrane region" description="Helical" evidence="7">
    <location>
        <begin position="151"/>
        <end position="172"/>
    </location>
</feature>